<evidence type="ECO:0000313" key="3">
    <source>
        <dbReference type="Proteomes" id="UP000183760"/>
    </source>
</evidence>
<dbReference type="Proteomes" id="UP000321514">
    <property type="component" value="Unassembled WGS sequence"/>
</dbReference>
<comment type="caution">
    <text evidence="1">The sequence shown here is derived from an EMBL/GenBank/DDBJ whole genome shotgun (WGS) entry which is preliminary data.</text>
</comment>
<evidence type="ECO:0000313" key="1">
    <source>
        <dbReference type="EMBL" id="GEN13507.1"/>
    </source>
</evidence>
<gene>
    <name evidence="1" type="ORF">MFU01_85440</name>
    <name evidence="2" type="ORF">SAMN05443572_1026</name>
</gene>
<organism evidence="1 4">
    <name type="scientific">Myxococcus fulvus</name>
    <dbReference type="NCBI Taxonomy" id="33"/>
    <lineage>
        <taxon>Bacteria</taxon>
        <taxon>Pseudomonadati</taxon>
        <taxon>Myxococcota</taxon>
        <taxon>Myxococcia</taxon>
        <taxon>Myxococcales</taxon>
        <taxon>Cystobacterineae</taxon>
        <taxon>Myxococcaceae</taxon>
        <taxon>Myxococcus</taxon>
    </lineage>
</organism>
<dbReference type="AlphaFoldDB" id="A0A511TH68"/>
<protein>
    <recommendedName>
        <fullName evidence="5">WGR domain-containing protein</fullName>
    </recommendedName>
</protein>
<evidence type="ECO:0000313" key="2">
    <source>
        <dbReference type="EMBL" id="SET36121.1"/>
    </source>
</evidence>
<evidence type="ECO:0008006" key="5">
    <source>
        <dbReference type="Google" id="ProtNLM"/>
    </source>
</evidence>
<proteinExistence type="predicted"/>
<dbReference type="Gene3D" id="2.20.140.10">
    <property type="entry name" value="WGR domain"/>
    <property type="match status" value="1"/>
</dbReference>
<dbReference type="Proteomes" id="UP000183760">
    <property type="component" value="Unassembled WGS sequence"/>
</dbReference>
<accession>A0A511TH68</accession>
<dbReference type="EMBL" id="BJXR01000083">
    <property type="protein sequence ID" value="GEN13507.1"/>
    <property type="molecule type" value="Genomic_DNA"/>
</dbReference>
<sequence>MGESTTLAGARNVRVTAAFWTKCAPLLGNNVFLDLALVRRTAWGDLDLSLPEGTRLIGYAKQEKDYLVFLKTLEPFLPRSPSTGLKGWGEAAFESTGGGRWRVVFQYGPKPEIRVRYQVWAIKPVSSIRALSRAKSTRAARPDEERLFVDAKTDFKGVALVGRELWVREGSLGEPGRGKRTAFKDEKKARAAADALIAKLRKQGFEERKV</sequence>
<reference evidence="1 4" key="2">
    <citation type="submission" date="2019-07" db="EMBL/GenBank/DDBJ databases">
        <title>Whole genome shotgun sequence of Myxococcus fulvus NBRC 100333.</title>
        <authorList>
            <person name="Hosoyama A."/>
            <person name="Uohara A."/>
            <person name="Ohji S."/>
            <person name="Ichikawa N."/>
        </authorList>
    </citation>
    <scope>NUCLEOTIDE SEQUENCE [LARGE SCALE GENOMIC DNA]</scope>
    <source>
        <strain evidence="1 4">NBRC 100333</strain>
    </source>
</reference>
<reference evidence="2 3" key="1">
    <citation type="submission" date="2016-10" db="EMBL/GenBank/DDBJ databases">
        <authorList>
            <person name="Varghese N."/>
            <person name="Submissions S."/>
        </authorList>
    </citation>
    <scope>NUCLEOTIDE SEQUENCE [LARGE SCALE GENOMIC DNA]</scope>
    <source>
        <strain evidence="2 3">DSM 16525</strain>
    </source>
</reference>
<evidence type="ECO:0000313" key="4">
    <source>
        <dbReference type="Proteomes" id="UP000321514"/>
    </source>
</evidence>
<name>A0A511TH68_MYXFU</name>
<dbReference type="RefSeq" id="WP_074950179.1">
    <property type="nucleotide sequence ID" value="NZ_BJXR01000083.1"/>
</dbReference>
<keyword evidence="3" id="KW-1185">Reference proteome</keyword>
<dbReference type="OrthoDB" id="5520769at2"/>
<dbReference type="EMBL" id="FOIB01000002">
    <property type="protein sequence ID" value="SET36121.1"/>
    <property type="molecule type" value="Genomic_DNA"/>
</dbReference>